<evidence type="ECO:0000256" key="7">
    <source>
        <dbReference type="PIRSR" id="PIRSR602401-1"/>
    </source>
</evidence>
<dbReference type="PRINTS" id="PR00385">
    <property type="entry name" value="P450"/>
</dbReference>
<reference evidence="10 11" key="2">
    <citation type="journal article" date="2017" name="Genome Announc.">
        <title>Draft Genome Sequences of Four Alkaliphilic Bacteria Belonging to the Anaerobacillus Genus.</title>
        <authorList>
            <person name="Bassil N.M."/>
            <person name="Lloyd J.R."/>
        </authorList>
    </citation>
    <scope>NUCLEOTIDE SEQUENCE [LARGE SCALE GENOMIC DNA]</scope>
    <source>
        <strain evidence="10 11">NB2006</strain>
    </source>
</reference>
<dbReference type="PRINTS" id="PR00463">
    <property type="entry name" value="EP450I"/>
</dbReference>
<sequence>MSQHNLTNSPPGPKGKLFTGHLKQFQADPLKFLTKLTEEYGDFVQFRLGPFQKIYLINDSDLIKEVLVTKQNSFVKSKDIQTLKTVVGDGLLTSEKNLHKRQRKLIQPSFKRSHITNYGEDMISTTQNYISNWREGEEKLISKDMMNITLGIISKTMFNMNFEEGAESIGEPMEDVMKLGVNRMRSIVKLPLWFPTKKNRKLKKAIQALDEVLYEIINYRKQELEKHHEDLLGVLMSAKNEDDGLGMSDKQLKDELMTIFLAGHETTANALTWTFYLLAQHPEVEKKLHRELDSVIRSGLPTPAHFTELSYTQNIVREALRLYPPAYIIGRQVDKDVQIGKYHLKKGEMVVMSQYVTHRSKRYFEKPNSFIPERFEDDFMKILPSYAYFPFGGGPRVCIGNHFALMETVLVTACIAQRYKLTLAKSHHDVKPQPLITLRPKHGVRMVVKERKSN</sequence>
<evidence type="ECO:0000256" key="5">
    <source>
        <dbReference type="ARBA" id="ARBA00023004"/>
    </source>
</evidence>
<reference evidence="10" key="4">
    <citation type="submission" date="2020-10" db="EMBL/GenBank/DDBJ databases">
        <authorList>
            <person name="Bassil N.M."/>
            <person name="Lloyd J.R."/>
        </authorList>
    </citation>
    <scope>NUCLEOTIDE SEQUENCE</scope>
    <source>
        <strain evidence="10">NB2006</strain>
    </source>
</reference>
<dbReference type="PROSITE" id="PS00086">
    <property type="entry name" value="CYTOCHROME_P450"/>
    <property type="match status" value="1"/>
</dbReference>
<dbReference type="InterPro" id="IPR017972">
    <property type="entry name" value="Cyt_P450_CS"/>
</dbReference>
<dbReference type="PANTHER" id="PTHR24291:SF50">
    <property type="entry name" value="BIFUNCTIONAL ALBAFLAVENONE MONOOXYGENASE_TERPENE SYNTHASE"/>
    <property type="match status" value="1"/>
</dbReference>
<comment type="cofactor">
    <cofactor evidence="7">
        <name>heme</name>
        <dbReference type="ChEBI" id="CHEBI:30413"/>
    </cofactor>
</comment>
<proteinExistence type="inferred from homology"/>
<dbReference type="GO" id="GO:0005506">
    <property type="term" value="F:iron ion binding"/>
    <property type="evidence" value="ECO:0007669"/>
    <property type="project" value="InterPro"/>
</dbReference>
<name>A0A1S2L8X2_9BACI</name>
<dbReference type="OrthoDB" id="9789468at2"/>
<feature type="binding site" description="axial binding residue" evidence="7">
    <location>
        <position position="398"/>
    </location>
    <ligand>
        <name>heme</name>
        <dbReference type="ChEBI" id="CHEBI:30413"/>
    </ligand>
    <ligandPart>
        <name>Fe</name>
        <dbReference type="ChEBI" id="CHEBI:18248"/>
    </ligandPart>
</feature>
<dbReference type="PANTHER" id="PTHR24291">
    <property type="entry name" value="CYTOCHROME P450 FAMILY 4"/>
    <property type="match status" value="1"/>
</dbReference>
<dbReference type="EMBL" id="CP063356">
    <property type="protein sequence ID" value="QOY36510.1"/>
    <property type="molecule type" value="Genomic_DNA"/>
</dbReference>
<dbReference type="EMBL" id="LQXD01000159">
    <property type="protein sequence ID" value="OIJ08720.1"/>
    <property type="molecule type" value="Genomic_DNA"/>
</dbReference>
<evidence type="ECO:0000256" key="1">
    <source>
        <dbReference type="ARBA" id="ARBA00010617"/>
    </source>
</evidence>
<reference evidence="9 11" key="1">
    <citation type="submission" date="2016-10" db="EMBL/GenBank/DDBJ databases">
        <title>Draft genome sequences of four alkaliphilic bacteria belonging to the Anaerobacillus genus.</title>
        <authorList>
            <person name="Bassil N.M."/>
            <person name="Lloyd J.R."/>
        </authorList>
    </citation>
    <scope>NUCLEOTIDE SEQUENCE [LARGE SCALE GENOMIC DNA]</scope>
    <source>
        <strain evidence="9 11">NB2006</strain>
    </source>
</reference>
<evidence type="ECO:0000313" key="9">
    <source>
        <dbReference type="EMBL" id="OIJ08720.1"/>
    </source>
</evidence>
<keyword evidence="6 8" id="KW-0503">Monooxygenase</keyword>
<dbReference type="InterPro" id="IPR001128">
    <property type="entry name" value="Cyt_P450"/>
</dbReference>
<dbReference type="RefSeq" id="WP_071318450.1">
    <property type="nucleotide sequence ID" value="NZ_CP063356.2"/>
</dbReference>
<dbReference type="GO" id="GO:0020037">
    <property type="term" value="F:heme binding"/>
    <property type="evidence" value="ECO:0007669"/>
    <property type="project" value="InterPro"/>
</dbReference>
<keyword evidence="2 7" id="KW-0349">Heme</keyword>
<evidence type="ECO:0000256" key="6">
    <source>
        <dbReference type="ARBA" id="ARBA00023033"/>
    </source>
</evidence>
<keyword evidence="11" id="KW-1185">Reference proteome</keyword>
<dbReference type="Pfam" id="PF00067">
    <property type="entry name" value="p450"/>
    <property type="match status" value="1"/>
</dbReference>
<evidence type="ECO:0000256" key="4">
    <source>
        <dbReference type="ARBA" id="ARBA00023002"/>
    </source>
</evidence>
<evidence type="ECO:0000313" key="10">
    <source>
        <dbReference type="EMBL" id="QOY36510.1"/>
    </source>
</evidence>
<evidence type="ECO:0000313" key="11">
    <source>
        <dbReference type="Proteomes" id="UP000180175"/>
    </source>
</evidence>
<evidence type="ECO:0000256" key="3">
    <source>
        <dbReference type="ARBA" id="ARBA00022723"/>
    </source>
</evidence>
<evidence type="ECO:0000256" key="2">
    <source>
        <dbReference type="ARBA" id="ARBA00022617"/>
    </source>
</evidence>
<dbReference type="KEGG" id="aia:AWH56_002155"/>
<organism evidence="9 11">
    <name type="scientific">Anaerobacillus isosaccharinicus</name>
    <dbReference type="NCBI Taxonomy" id="1532552"/>
    <lineage>
        <taxon>Bacteria</taxon>
        <taxon>Bacillati</taxon>
        <taxon>Bacillota</taxon>
        <taxon>Bacilli</taxon>
        <taxon>Bacillales</taxon>
        <taxon>Bacillaceae</taxon>
        <taxon>Anaerobacillus</taxon>
    </lineage>
</organism>
<accession>A0A1S2L8X2</accession>
<dbReference type="Proteomes" id="UP000180175">
    <property type="component" value="Chromosome"/>
</dbReference>
<keyword evidence="3 7" id="KW-0479">Metal-binding</keyword>
<dbReference type="GO" id="GO:0016705">
    <property type="term" value="F:oxidoreductase activity, acting on paired donors, with incorporation or reduction of molecular oxygen"/>
    <property type="evidence" value="ECO:0007669"/>
    <property type="project" value="InterPro"/>
</dbReference>
<dbReference type="InterPro" id="IPR002401">
    <property type="entry name" value="Cyt_P450_E_grp-I"/>
</dbReference>
<gene>
    <name evidence="10" type="ORF">AWH56_002155</name>
    <name evidence="9" type="ORF">AWH56_18530</name>
</gene>
<dbReference type="CDD" id="cd20620">
    <property type="entry name" value="CYP132-like"/>
    <property type="match status" value="1"/>
</dbReference>
<dbReference type="AlphaFoldDB" id="A0A1S2L8X2"/>
<evidence type="ECO:0000256" key="8">
    <source>
        <dbReference type="RuleBase" id="RU000461"/>
    </source>
</evidence>
<dbReference type="InterPro" id="IPR050196">
    <property type="entry name" value="Cytochrome_P450_Monoox"/>
</dbReference>
<reference evidence="10 11" key="3">
    <citation type="journal article" date="2019" name="Int. J. Syst. Evol. Microbiol.">
        <title>Anaerobacillus isosaccharinicus sp. nov., an alkaliphilic bacterium which degrades isosaccharinic acid.</title>
        <authorList>
            <person name="Bassil N.M."/>
            <person name="Lloyd J.R."/>
        </authorList>
    </citation>
    <scope>NUCLEOTIDE SEQUENCE [LARGE SCALE GENOMIC DNA]</scope>
    <source>
        <strain evidence="10 11">NB2006</strain>
    </source>
</reference>
<keyword evidence="5 7" id="KW-0408">Iron</keyword>
<dbReference type="GO" id="GO:0004497">
    <property type="term" value="F:monooxygenase activity"/>
    <property type="evidence" value="ECO:0007669"/>
    <property type="project" value="UniProtKB-KW"/>
</dbReference>
<dbReference type="Gene3D" id="1.10.630.10">
    <property type="entry name" value="Cytochrome P450"/>
    <property type="match status" value="1"/>
</dbReference>
<keyword evidence="4 8" id="KW-0560">Oxidoreductase</keyword>
<dbReference type="SUPFAM" id="SSF48264">
    <property type="entry name" value="Cytochrome P450"/>
    <property type="match status" value="1"/>
</dbReference>
<dbReference type="InterPro" id="IPR036396">
    <property type="entry name" value="Cyt_P450_sf"/>
</dbReference>
<protein>
    <submittedName>
        <fullName evidence="9">Cytochrome P450</fullName>
    </submittedName>
</protein>
<comment type="similarity">
    <text evidence="1 8">Belongs to the cytochrome P450 family.</text>
</comment>